<name>A0A426YG29_ENSVE</name>
<dbReference type="InterPro" id="IPR053283">
    <property type="entry name" value="TUNICAMYCIN_INDUCED_1"/>
</dbReference>
<feature type="chain" id="PRO_5019350105" evidence="1">
    <location>
        <begin position="24"/>
        <end position="457"/>
    </location>
</feature>
<evidence type="ECO:0000313" key="3">
    <source>
        <dbReference type="Proteomes" id="UP000287651"/>
    </source>
</evidence>
<dbReference type="PANTHER" id="PTHR34454:SF3">
    <property type="entry name" value="PEPTIDASE I, PUTATIVE-RELATED"/>
    <property type="match status" value="1"/>
</dbReference>
<feature type="signal peptide" evidence="1">
    <location>
        <begin position="1"/>
        <end position="23"/>
    </location>
</feature>
<comment type="caution">
    <text evidence="2">The sequence shown here is derived from an EMBL/GenBank/DDBJ whole genome shotgun (WGS) entry which is preliminary data.</text>
</comment>
<gene>
    <name evidence="2" type="ORF">B296_00018674</name>
</gene>
<reference evidence="2 3" key="1">
    <citation type="journal article" date="2014" name="Agronomy (Basel)">
        <title>A Draft Genome Sequence for Ensete ventricosum, the Drought-Tolerant Tree Against Hunger.</title>
        <authorList>
            <person name="Harrison J."/>
            <person name="Moore K.A."/>
            <person name="Paszkiewicz K."/>
            <person name="Jones T."/>
            <person name="Grant M."/>
            <person name="Ambacheew D."/>
            <person name="Muzemil S."/>
            <person name="Studholme D.J."/>
        </authorList>
    </citation>
    <scope>NUCLEOTIDE SEQUENCE [LARGE SCALE GENOMIC DNA]</scope>
</reference>
<sequence>MAMPSTVLVAVFLLFLAAGSSDSSNVSLPFNSSFTLLPPPPPDSPLPRHLLREVVRALAAKEGWDPAAEVRIADLDGKTVRAGVSERYEFHFRVGRRAMIVKFYDEAVSWRRADGAVVESGSDLVAGDRVAGLMPTVRALELVGPLDLRVDGGGGDADLISLHLPTWGISAMGESLMEQCRMEFRFGLNGKMEHLTTHLDLLIKLEIETCVNIFVGIGVRIKIEGAQGVSLSHPYDIGLSLNGSLAAHVKHHNKFWHLGYTSCVPHLSVHVMGSVSVSAYGYHNTVGDIEAAFKTNDTVELLPAKCYSNGHVKQISSCSFCFVSSRLSMLDKLVGGLLGNNVSPDTSVRFTKAKITSETLIKFRLQLERDITENNNNRSLEKVPEWKQKPKVAQIWLEIMARVEGEGRLKPVLVKRLKRPYTIADSISFSSLMSNMSFTKFPSFVVPPEALTLDVKW</sequence>
<evidence type="ECO:0000313" key="2">
    <source>
        <dbReference type="EMBL" id="RRT50663.1"/>
    </source>
</evidence>
<dbReference type="AlphaFoldDB" id="A0A426YG29"/>
<dbReference type="Proteomes" id="UP000287651">
    <property type="component" value="Unassembled WGS sequence"/>
</dbReference>
<organism evidence="2 3">
    <name type="scientific">Ensete ventricosum</name>
    <name type="common">Abyssinian banana</name>
    <name type="synonym">Musa ensete</name>
    <dbReference type="NCBI Taxonomy" id="4639"/>
    <lineage>
        <taxon>Eukaryota</taxon>
        <taxon>Viridiplantae</taxon>
        <taxon>Streptophyta</taxon>
        <taxon>Embryophyta</taxon>
        <taxon>Tracheophyta</taxon>
        <taxon>Spermatophyta</taxon>
        <taxon>Magnoliopsida</taxon>
        <taxon>Liliopsida</taxon>
        <taxon>Zingiberales</taxon>
        <taxon>Musaceae</taxon>
        <taxon>Ensete</taxon>
    </lineage>
</organism>
<evidence type="ECO:0000256" key="1">
    <source>
        <dbReference type="SAM" id="SignalP"/>
    </source>
</evidence>
<dbReference type="EMBL" id="AMZH03012636">
    <property type="protein sequence ID" value="RRT50663.1"/>
    <property type="molecule type" value="Genomic_DNA"/>
</dbReference>
<accession>A0A426YG29</accession>
<proteinExistence type="predicted"/>
<keyword evidence="1" id="KW-0732">Signal</keyword>
<protein>
    <submittedName>
        <fullName evidence="2">Uncharacterized protein</fullName>
    </submittedName>
</protein>
<dbReference type="PANTHER" id="PTHR34454">
    <property type="entry name" value="TUNICAMYCIN INDUCED PROTEIN"/>
    <property type="match status" value="1"/>
</dbReference>